<dbReference type="PANTHER" id="PTHR42956:SF1">
    <property type="entry name" value="NITROGENASE IRON-MOLYBDENUM COFACTOR BIOSYNTHESIS PROTEIN NIFE"/>
    <property type="match status" value="1"/>
</dbReference>
<accession>A0A1I0BVQ3</accession>
<dbReference type="Proteomes" id="UP000199800">
    <property type="component" value="Unassembled WGS sequence"/>
</dbReference>
<comment type="similarity">
    <text evidence="2">Belongs to the NifD/NifK/NifE/NifN family.</text>
</comment>
<evidence type="ECO:0000259" key="3">
    <source>
        <dbReference type="Pfam" id="PF00148"/>
    </source>
</evidence>
<evidence type="ECO:0000256" key="1">
    <source>
        <dbReference type="ARBA" id="ARBA00023231"/>
    </source>
</evidence>
<dbReference type="InterPro" id="IPR049939">
    <property type="entry name" value="NifE-like"/>
</dbReference>
<evidence type="ECO:0000313" key="5">
    <source>
        <dbReference type="Proteomes" id="UP000199800"/>
    </source>
</evidence>
<dbReference type="GO" id="GO:0016163">
    <property type="term" value="F:nitrogenase activity"/>
    <property type="evidence" value="ECO:0007669"/>
    <property type="project" value="InterPro"/>
</dbReference>
<protein>
    <submittedName>
        <fullName evidence="4">Nitrogenase molybdenum-iron protein beta chain</fullName>
    </submittedName>
</protein>
<sequence>MAVIERPRFSCMLGGALATLSFLPGVVPIIHGAQGCGGGLFGAYTLGGRLGTGYCGGTGIPSSNIGEKEIIFGGAERLKTQIENTLDVMKGKLYVVVSACMADIIGEDIEGVINQIENKEKASIIYIDTGGFQGKAYDGYDIVFQELFRQYIPKREKKKNLVNLFGEVPGYDPYFRGNLEEIKRILGEIGLEVNQFLTPGETHENLLSAGSAALNIVLSPVHGIKIVQTAKKTHDIDYLVEPLPVGAIATERFIRKVAERLELDSEKVEKVVKNEKKKYYTYFEQVTDYITDTDVQSYGIVIANSTDALSYAEYLENEIGFIPKYIFITDFLSESEKAQVEEAYFKLAFGEPPELVFEMETKAIERYVTQRHHFGEADEYVETLYPLIILGSSIDTQLANKLEGDLLPISYPCYPAVLNKGYAGFRGGNTLFEDILNLQQKREVKVIVQE</sequence>
<dbReference type="InterPro" id="IPR000318">
    <property type="entry name" value="Nase_comp1_CS"/>
</dbReference>
<feature type="domain" description="Nitrogenase/oxidoreductase component 1" evidence="3">
    <location>
        <begin position="11"/>
        <end position="438"/>
    </location>
</feature>
<evidence type="ECO:0000256" key="2">
    <source>
        <dbReference type="RuleBase" id="RU004021"/>
    </source>
</evidence>
<dbReference type="InterPro" id="IPR000510">
    <property type="entry name" value="Nase/OxRdtase_comp1"/>
</dbReference>
<proteinExistence type="inferred from homology"/>
<dbReference type="RefSeq" id="WP_092477592.1">
    <property type="nucleotide sequence ID" value="NZ_FOHN01000008.1"/>
</dbReference>
<dbReference type="SUPFAM" id="SSF53807">
    <property type="entry name" value="Helical backbone' metal receptor"/>
    <property type="match status" value="1"/>
</dbReference>
<gene>
    <name evidence="4" type="ORF">SAMN04487772_108117</name>
</gene>
<name>A0A1I0BVQ3_9FIRM</name>
<dbReference type="PANTHER" id="PTHR42956">
    <property type="entry name" value="NITROGENASE IRON-MOLYBDENUM COFACTOR BIOSYNTHESIS PROTEIN NIFE"/>
    <property type="match status" value="1"/>
</dbReference>
<dbReference type="Gene3D" id="3.40.50.1980">
    <property type="entry name" value="Nitrogenase molybdenum iron protein domain"/>
    <property type="match status" value="3"/>
</dbReference>
<dbReference type="STRING" id="29364.SAMN04487772_108117"/>
<dbReference type="AlphaFoldDB" id="A0A1I0BVQ3"/>
<dbReference type="EMBL" id="FOHN01000008">
    <property type="protein sequence ID" value="SET11159.1"/>
    <property type="molecule type" value="Genomic_DNA"/>
</dbReference>
<reference evidence="4 5" key="1">
    <citation type="submission" date="2016-10" db="EMBL/GenBank/DDBJ databases">
        <authorList>
            <person name="de Groot N.N."/>
        </authorList>
    </citation>
    <scope>NUCLEOTIDE SEQUENCE [LARGE SCALE GENOMIC DNA]</scope>
    <source>
        <strain evidence="4 5">DSM 1801</strain>
    </source>
</reference>
<dbReference type="Pfam" id="PF00148">
    <property type="entry name" value="Oxidored_nitro"/>
    <property type="match status" value="1"/>
</dbReference>
<organism evidence="4 5">
    <name type="scientific">[Clostridium] polysaccharolyticum</name>
    <dbReference type="NCBI Taxonomy" id="29364"/>
    <lineage>
        <taxon>Bacteria</taxon>
        <taxon>Bacillati</taxon>
        <taxon>Bacillota</taxon>
        <taxon>Clostridia</taxon>
        <taxon>Lachnospirales</taxon>
        <taxon>Lachnospiraceae</taxon>
    </lineage>
</organism>
<keyword evidence="1 2" id="KW-0535">Nitrogen fixation</keyword>
<dbReference type="OrthoDB" id="9802175at2"/>
<evidence type="ECO:0000313" key="4">
    <source>
        <dbReference type="EMBL" id="SET11159.1"/>
    </source>
</evidence>
<keyword evidence="5" id="KW-1185">Reference proteome</keyword>
<dbReference type="PROSITE" id="PS00699">
    <property type="entry name" value="NITROGENASE_1_1"/>
    <property type="match status" value="1"/>
</dbReference>